<evidence type="ECO:0000256" key="4">
    <source>
        <dbReference type="SAM" id="MobiDB-lite"/>
    </source>
</evidence>
<dbReference type="SUPFAM" id="SSF54001">
    <property type="entry name" value="Cysteine proteinases"/>
    <property type="match status" value="1"/>
</dbReference>
<evidence type="ECO:0000256" key="1">
    <source>
        <dbReference type="ARBA" id="ARBA00005234"/>
    </source>
</evidence>
<name>A0A8S9L601_BRACR</name>
<proteinExistence type="inferred from homology"/>
<evidence type="ECO:0008006" key="8">
    <source>
        <dbReference type="Google" id="ProtNLM"/>
    </source>
</evidence>
<dbReference type="InterPro" id="IPR003653">
    <property type="entry name" value="Peptidase_C48_C"/>
</dbReference>
<dbReference type="AlphaFoldDB" id="A0A8S9L601"/>
<dbReference type="InterPro" id="IPR038765">
    <property type="entry name" value="Papain-like_cys_pep_sf"/>
</dbReference>
<dbReference type="GO" id="GO:0008234">
    <property type="term" value="F:cysteine-type peptidase activity"/>
    <property type="evidence" value="ECO:0007669"/>
    <property type="project" value="InterPro"/>
</dbReference>
<evidence type="ECO:0000256" key="3">
    <source>
        <dbReference type="ARBA" id="ARBA00022801"/>
    </source>
</evidence>
<dbReference type="Pfam" id="PF09331">
    <property type="entry name" value="DUF1985"/>
    <property type="match status" value="1"/>
</dbReference>
<keyword evidence="3" id="KW-0378">Hydrolase</keyword>
<dbReference type="PANTHER" id="PTHR48449">
    <property type="entry name" value="DUF1985 DOMAIN-CONTAINING PROTEIN"/>
    <property type="match status" value="1"/>
</dbReference>
<dbReference type="EMBL" id="QGKY02000094">
    <property type="protein sequence ID" value="KAF2602764.1"/>
    <property type="molecule type" value="Genomic_DNA"/>
</dbReference>
<dbReference type="PANTHER" id="PTHR48449:SF2">
    <property type="entry name" value="UBIQUITIN-LIKE PROTEASE FAMILY PROFILE DOMAIN-CONTAINING PROTEIN"/>
    <property type="match status" value="1"/>
</dbReference>
<gene>
    <name evidence="7" type="ORF">F2Q70_00027349</name>
</gene>
<comment type="similarity">
    <text evidence="1">Belongs to the peptidase C48 family.</text>
</comment>
<dbReference type="InterPro" id="IPR015410">
    <property type="entry name" value="DUF1985"/>
</dbReference>
<evidence type="ECO:0000256" key="2">
    <source>
        <dbReference type="ARBA" id="ARBA00022670"/>
    </source>
</evidence>
<sequence length="713" mass="79108">MEENYGTRRPPCLLPERIFAVGEESAGVRVTPYHKVGAIRQILAVLDPDELCGSLKEVPVSSVLRMLEEKTVVDKDIRLKYAYLTLLASVILPTTHTSRISKECAEKIKDLDAFLAYPWGTVSFDMLMTSIKERKEEGGSSGCDGDYGGDDDTNESDKRGKKGISPGHARDTDAAKKSIMLDANGETNVAAEYEWSDDEDDVGVSNMLNLIDQRFGFNSQCFVGGSTKQEVNRMREEGKAELVGHKTVKTKTCSSSHGQEGVDIDLLASLVSEKLKDDFQLLHGAISTIQESANAFTETILANISEVFCTVQDSVHQIAPLSADIRKLAVTVPVSPPDMTNDRPNVVDAGTQTVPDVPTIISDAINFANRSTQSAAAHVGPQPSDAQVDSVRNLYSYLFSITPQLYLRRHVWSGLNTPMSPSTLTTKVLMKTTSMEEAPPACRKSKRQKVPTKSLLGEYECDKGFLNRARKAVTDAIYRRGNIDYSTNFAALMDKMTMPFEISTERGNIRSTQLYEVVERATQLSPQVVDVLRFHTSALFWSQSSPKQIPICVFMDTQFVSQFTKLYTKFSKLPSYADAVRFYFPFFVDKKYWVAIYVDCSSWTVTVLDCNTALRTDYMMTKDVRPIASMFPYLLKQVGREFGTRDGKVMGFERPWTIPQQNAVTHSVVLSVLLIQAHALGGVDACKCITPDVLDSQVERLVVTLYEATVGAL</sequence>
<evidence type="ECO:0000259" key="5">
    <source>
        <dbReference type="Pfam" id="PF02902"/>
    </source>
</evidence>
<organism evidence="7">
    <name type="scientific">Brassica cretica</name>
    <name type="common">Mustard</name>
    <dbReference type="NCBI Taxonomy" id="69181"/>
    <lineage>
        <taxon>Eukaryota</taxon>
        <taxon>Viridiplantae</taxon>
        <taxon>Streptophyta</taxon>
        <taxon>Embryophyta</taxon>
        <taxon>Tracheophyta</taxon>
        <taxon>Spermatophyta</taxon>
        <taxon>Magnoliopsida</taxon>
        <taxon>eudicotyledons</taxon>
        <taxon>Gunneridae</taxon>
        <taxon>Pentapetalae</taxon>
        <taxon>rosids</taxon>
        <taxon>malvids</taxon>
        <taxon>Brassicales</taxon>
        <taxon>Brassicaceae</taxon>
        <taxon>Brassiceae</taxon>
        <taxon>Brassica</taxon>
    </lineage>
</organism>
<reference evidence="7" key="1">
    <citation type="submission" date="2019-12" db="EMBL/GenBank/DDBJ databases">
        <title>Genome sequencing and annotation of Brassica cretica.</title>
        <authorList>
            <person name="Studholme D.J."/>
            <person name="Sarris P.F."/>
        </authorList>
    </citation>
    <scope>NUCLEOTIDE SEQUENCE</scope>
    <source>
        <strain evidence="7">PFS-102/07</strain>
        <tissue evidence="7">Leaf</tissue>
    </source>
</reference>
<dbReference type="GO" id="GO:0006508">
    <property type="term" value="P:proteolysis"/>
    <property type="evidence" value="ECO:0007669"/>
    <property type="project" value="UniProtKB-KW"/>
</dbReference>
<feature type="domain" description="Ubiquitin-like protease family profile" evidence="5">
    <location>
        <begin position="551"/>
        <end position="684"/>
    </location>
</feature>
<comment type="caution">
    <text evidence="7">The sequence shown here is derived from an EMBL/GenBank/DDBJ whole genome shotgun (WGS) entry which is preliminary data.</text>
</comment>
<accession>A0A8S9L601</accession>
<feature type="region of interest" description="Disordered" evidence="4">
    <location>
        <begin position="135"/>
        <end position="176"/>
    </location>
</feature>
<feature type="domain" description="DUF1985" evidence="6">
    <location>
        <begin position="49"/>
        <end position="130"/>
    </location>
</feature>
<evidence type="ECO:0000313" key="7">
    <source>
        <dbReference type="EMBL" id="KAF2602764.1"/>
    </source>
</evidence>
<keyword evidence="2" id="KW-0645">Protease</keyword>
<dbReference type="Pfam" id="PF02902">
    <property type="entry name" value="Peptidase_C48"/>
    <property type="match status" value="1"/>
</dbReference>
<protein>
    <recommendedName>
        <fullName evidence="8">Ubiquitin-like protease family profile domain-containing protein</fullName>
    </recommendedName>
</protein>
<evidence type="ECO:0000259" key="6">
    <source>
        <dbReference type="Pfam" id="PF09331"/>
    </source>
</evidence>